<dbReference type="SMART" id="SM00903">
    <property type="entry name" value="Flavin_Reduct"/>
    <property type="match status" value="1"/>
</dbReference>
<evidence type="ECO:0000313" key="3">
    <source>
        <dbReference type="EMBL" id="PLC10897.1"/>
    </source>
</evidence>
<dbReference type="AlphaFoldDB" id="A0A2N4SY47"/>
<dbReference type="InterPro" id="IPR012349">
    <property type="entry name" value="Split_barrel_FMN-bd"/>
</dbReference>
<sequence length="174" mass="18122">MPLSSTRPSAPPTASELFRSAFRAHPAGLAVVTAAGPTGPVGLTASSVISVSADPPAVAFSLSGGQSAAQLIEAETVVIHLMGAAQLDVVRAFSTSGSDRFTDEMEWETLPSGEPLLAAAPWALRCRITHRVPVGGSLLLAAAVHEIRGHPGKAEPLVYHDRSFHQLSDQSRIV</sequence>
<dbReference type="GO" id="GO:0042602">
    <property type="term" value="F:riboflavin reductase (NADPH) activity"/>
    <property type="evidence" value="ECO:0007669"/>
    <property type="project" value="TreeGrafter"/>
</dbReference>
<dbReference type="Gene3D" id="2.30.110.10">
    <property type="entry name" value="Electron Transport, Fmn-binding Protein, Chain A"/>
    <property type="match status" value="1"/>
</dbReference>
<dbReference type="PANTHER" id="PTHR30466:SF1">
    <property type="entry name" value="FMN REDUCTASE (NADH) RUTF"/>
    <property type="match status" value="1"/>
</dbReference>
<proteinExistence type="predicted"/>
<dbReference type="SUPFAM" id="SSF50475">
    <property type="entry name" value="FMN-binding split barrel"/>
    <property type="match status" value="1"/>
</dbReference>
<dbReference type="PANTHER" id="PTHR30466">
    <property type="entry name" value="FLAVIN REDUCTASE"/>
    <property type="match status" value="1"/>
</dbReference>
<organism evidence="3 4">
    <name type="scientific">Kocuria flava</name>
    <dbReference type="NCBI Taxonomy" id="446860"/>
    <lineage>
        <taxon>Bacteria</taxon>
        <taxon>Bacillati</taxon>
        <taxon>Actinomycetota</taxon>
        <taxon>Actinomycetes</taxon>
        <taxon>Micrococcales</taxon>
        <taxon>Micrococcaceae</taxon>
        <taxon>Kocuria</taxon>
    </lineage>
</organism>
<reference evidence="3 4" key="1">
    <citation type="submission" date="2015-12" db="EMBL/GenBank/DDBJ databases">
        <authorList>
            <person name="Shamseldin A."/>
            <person name="Moawad H."/>
            <person name="Abd El-Rahim W.M."/>
            <person name="Sadowsky M.J."/>
        </authorList>
    </citation>
    <scope>NUCLEOTIDE SEQUENCE [LARGE SCALE GENOMIC DNA]</scope>
    <source>
        <strain evidence="3 4">S43</strain>
    </source>
</reference>
<evidence type="ECO:0000256" key="1">
    <source>
        <dbReference type="ARBA" id="ARBA00023002"/>
    </source>
</evidence>
<evidence type="ECO:0000313" key="4">
    <source>
        <dbReference type="Proteomes" id="UP000234632"/>
    </source>
</evidence>
<comment type="caution">
    <text evidence="3">The sequence shown here is derived from an EMBL/GenBank/DDBJ whole genome shotgun (WGS) entry which is preliminary data.</text>
</comment>
<evidence type="ECO:0000259" key="2">
    <source>
        <dbReference type="SMART" id="SM00903"/>
    </source>
</evidence>
<feature type="domain" description="Flavin reductase like" evidence="2">
    <location>
        <begin position="22"/>
        <end position="166"/>
    </location>
</feature>
<dbReference type="GO" id="GO:0006208">
    <property type="term" value="P:pyrimidine nucleobase catabolic process"/>
    <property type="evidence" value="ECO:0007669"/>
    <property type="project" value="TreeGrafter"/>
</dbReference>
<dbReference type="InterPro" id="IPR050268">
    <property type="entry name" value="NADH-dep_flavin_reductase"/>
</dbReference>
<dbReference type="Pfam" id="PF01613">
    <property type="entry name" value="Flavin_Reduct"/>
    <property type="match status" value="1"/>
</dbReference>
<dbReference type="EMBL" id="LOMZ01000002">
    <property type="protein sequence ID" value="PLC10897.1"/>
    <property type="molecule type" value="Genomic_DNA"/>
</dbReference>
<dbReference type="RefSeq" id="WP_101853317.1">
    <property type="nucleotide sequence ID" value="NZ_LOMZ01000002.1"/>
</dbReference>
<accession>A0A2N4SY47</accession>
<keyword evidence="1" id="KW-0560">Oxidoreductase</keyword>
<dbReference type="Proteomes" id="UP000234632">
    <property type="component" value="Unassembled WGS sequence"/>
</dbReference>
<gene>
    <name evidence="3" type="ORF">AUQ48_16440</name>
</gene>
<dbReference type="InterPro" id="IPR002563">
    <property type="entry name" value="Flavin_Rdtase-like_dom"/>
</dbReference>
<protein>
    <submittedName>
        <fullName evidence="3">Flavin oxidoreductase</fullName>
    </submittedName>
</protein>
<name>A0A2N4SY47_9MICC</name>
<dbReference type="GO" id="GO:0010181">
    <property type="term" value="F:FMN binding"/>
    <property type="evidence" value="ECO:0007669"/>
    <property type="project" value="InterPro"/>
</dbReference>